<protein>
    <submittedName>
        <fullName evidence="1">Uncharacterized protein</fullName>
    </submittedName>
</protein>
<dbReference type="EMBL" id="FOXP01000009">
    <property type="protein sequence ID" value="SFP87207.1"/>
    <property type="molecule type" value="Genomic_DNA"/>
</dbReference>
<evidence type="ECO:0000313" key="1">
    <source>
        <dbReference type="EMBL" id="SFP87207.1"/>
    </source>
</evidence>
<organism evidence="1 2">
    <name type="scientific">Sphingomonas rubra</name>
    <dbReference type="NCBI Taxonomy" id="634430"/>
    <lineage>
        <taxon>Bacteria</taxon>
        <taxon>Pseudomonadati</taxon>
        <taxon>Pseudomonadota</taxon>
        <taxon>Alphaproteobacteria</taxon>
        <taxon>Sphingomonadales</taxon>
        <taxon>Sphingomonadaceae</taxon>
        <taxon>Sphingomonas</taxon>
    </lineage>
</organism>
<proteinExistence type="predicted"/>
<name>A0A1I5TX76_9SPHN</name>
<keyword evidence="2" id="KW-1185">Reference proteome</keyword>
<evidence type="ECO:0000313" key="2">
    <source>
        <dbReference type="Proteomes" id="UP000199586"/>
    </source>
</evidence>
<dbReference type="AlphaFoldDB" id="A0A1I5TX76"/>
<gene>
    <name evidence="1" type="ORF">SAMN04488241_109102</name>
</gene>
<reference evidence="1 2" key="1">
    <citation type="submission" date="2016-10" db="EMBL/GenBank/DDBJ databases">
        <authorList>
            <person name="de Groot N.N."/>
        </authorList>
    </citation>
    <scope>NUCLEOTIDE SEQUENCE [LARGE SCALE GENOMIC DNA]</scope>
    <source>
        <strain evidence="1 2">CGMCC 1.9113</strain>
    </source>
</reference>
<accession>A0A1I5TX76</accession>
<dbReference type="NCBIfam" id="TIGR01451">
    <property type="entry name" value="B_ant_repeat"/>
    <property type="match status" value="1"/>
</dbReference>
<dbReference type="STRING" id="634430.SAMN04488241_109102"/>
<dbReference type="Proteomes" id="UP000199586">
    <property type="component" value="Unassembled WGS sequence"/>
</dbReference>
<sequence length="316" mass="31925">MRSCRSWSRGVRKSIFPIVLLATAEQHGLAQTVPGTTISNRADFLYEIGGEIRRGSSNTVAFTVAERLDVGVSADSATPIPIASVPTTVTATVTNLGSGREALDLSVRPSGGVRVEQLAIDRDGDARFDAAVDQPLAGTTPVLAPGEALHLVAVIAATDAPVDGTLVIGARAQTGSGEVDQLFPGRGDEGGDAVVGPTGATAGVTLPLVAGRSAPTLAKQQSVRAPDGSARPISGAIVTYTLVATLPAGSAREARIEDPVPAGTRYVANSLTLDGAALSDAADADAGECDGRLVAVALAVPIAAATHAVTFQVRLP</sequence>
<dbReference type="InterPro" id="IPR047589">
    <property type="entry name" value="DUF11_rpt"/>
</dbReference>